<feature type="compositionally biased region" description="Acidic residues" evidence="1">
    <location>
        <begin position="56"/>
        <end position="67"/>
    </location>
</feature>
<evidence type="ECO:0000256" key="1">
    <source>
        <dbReference type="SAM" id="MobiDB-lite"/>
    </source>
</evidence>
<feature type="region of interest" description="Disordered" evidence="1">
    <location>
        <begin position="98"/>
        <end position="160"/>
    </location>
</feature>
<feature type="compositionally biased region" description="Basic and acidic residues" evidence="1">
    <location>
        <begin position="98"/>
        <end position="110"/>
    </location>
</feature>
<dbReference type="STRING" id="36050.A0A1B8B1Y2"/>
<sequence length="257" mass="29280">MPQSKNAKAIGMCGIPSVSHDDLFAFHEAHFSQAALASFGSDFIETPSQDHIQDDATSDAWEEEDDGLGYYPDGVKRTLTDEQIEIFRHSELEALRKEKEKAEQLKRKADTMTGEPVDPGDNIAAPPQTANVLPTSFHSNKKRKKKKAAKRPEPKPDLRKRTWDIVDKGLDSLECHHPLNLFHYPRQLSWSGGKMSCYNAMPNGLEINLISENMYHDLSHMIKCFELNWDRSLSDVTAQYGHEIMGIWTYENVVSYW</sequence>
<dbReference type="Pfam" id="PF12720">
    <property type="entry name" value="DUF3807"/>
    <property type="match status" value="1"/>
</dbReference>
<keyword evidence="3" id="KW-1185">Reference proteome</keyword>
<feature type="compositionally biased region" description="Basic and acidic residues" evidence="1">
    <location>
        <begin position="150"/>
        <end position="160"/>
    </location>
</feature>
<evidence type="ECO:0000313" key="2">
    <source>
        <dbReference type="EMBL" id="OBS26740.1"/>
    </source>
</evidence>
<dbReference type="AlphaFoldDB" id="A0A1B8B1Y2"/>
<accession>A0A1B8B1Y2</accession>
<dbReference type="PANTHER" id="PTHR40642">
    <property type="entry name" value="YALI0F31295P"/>
    <property type="match status" value="1"/>
</dbReference>
<comment type="caution">
    <text evidence="2">The sequence shown here is derived from an EMBL/GenBank/DDBJ whole genome shotgun (WGS) entry which is preliminary data.</text>
</comment>
<dbReference type="OMA" id="ISEADMF"/>
<protein>
    <submittedName>
        <fullName evidence="2">Uncharacterized protein</fullName>
    </submittedName>
</protein>
<reference evidence="2 3" key="1">
    <citation type="submission" date="2016-06" db="EMBL/GenBank/DDBJ databases">
        <title>Living apart together: crosstalk between the core and supernumerary genomes in a fungal plant pathogen.</title>
        <authorList>
            <person name="Vanheule A."/>
            <person name="Audenaert K."/>
            <person name="Warris S."/>
            <person name="Van De Geest H."/>
            <person name="Schijlen E."/>
            <person name="Hofte M."/>
            <person name="De Saeger S."/>
            <person name="Haesaert G."/>
            <person name="Waalwijk C."/>
            <person name="Van Der Lee T."/>
        </authorList>
    </citation>
    <scope>NUCLEOTIDE SEQUENCE [LARGE SCALE GENOMIC DNA]</scope>
    <source>
        <strain evidence="2 3">2516</strain>
    </source>
</reference>
<evidence type="ECO:0000313" key="3">
    <source>
        <dbReference type="Proteomes" id="UP000091967"/>
    </source>
</evidence>
<dbReference type="PANTHER" id="PTHR40642:SF1">
    <property type="entry name" value="YALI0F31295P"/>
    <property type="match status" value="1"/>
</dbReference>
<dbReference type="InterPro" id="IPR024526">
    <property type="entry name" value="DUF3807"/>
</dbReference>
<feature type="compositionally biased region" description="Basic residues" evidence="1">
    <location>
        <begin position="139"/>
        <end position="149"/>
    </location>
</feature>
<dbReference type="Proteomes" id="UP000091967">
    <property type="component" value="Unassembled WGS sequence"/>
</dbReference>
<feature type="region of interest" description="Disordered" evidence="1">
    <location>
        <begin position="52"/>
        <end position="74"/>
    </location>
</feature>
<feature type="compositionally biased region" description="Polar residues" evidence="1">
    <location>
        <begin position="128"/>
        <end position="138"/>
    </location>
</feature>
<name>A0A1B8B1Y2_FUSPO</name>
<organism evidence="2 3">
    <name type="scientific">Fusarium poae</name>
    <dbReference type="NCBI Taxonomy" id="36050"/>
    <lineage>
        <taxon>Eukaryota</taxon>
        <taxon>Fungi</taxon>
        <taxon>Dikarya</taxon>
        <taxon>Ascomycota</taxon>
        <taxon>Pezizomycotina</taxon>
        <taxon>Sordariomycetes</taxon>
        <taxon>Hypocreomycetidae</taxon>
        <taxon>Hypocreales</taxon>
        <taxon>Nectriaceae</taxon>
        <taxon>Fusarium</taxon>
    </lineage>
</organism>
<gene>
    <name evidence="2" type="ORF">FPOA_00682</name>
</gene>
<dbReference type="EMBL" id="LYXU01000001">
    <property type="protein sequence ID" value="OBS26740.1"/>
    <property type="molecule type" value="Genomic_DNA"/>
</dbReference>
<proteinExistence type="predicted"/>